<evidence type="ECO:0000313" key="11">
    <source>
        <dbReference type="Proteomes" id="UP001241110"/>
    </source>
</evidence>
<organism evidence="8 11">
    <name type="scientific">Xanthocytophaga flava</name>
    <dbReference type="NCBI Taxonomy" id="3048013"/>
    <lineage>
        <taxon>Bacteria</taxon>
        <taxon>Pseudomonadati</taxon>
        <taxon>Bacteroidota</taxon>
        <taxon>Cytophagia</taxon>
        <taxon>Cytophagales</taxon>
        <taxon>Rhodocytophagaceae</taxon>
        <taxon>Xanthocytophaga</taxon>
    </lineage>
</organism>
<keyword evidence="10" id="KW-1185">Reference proteome</keyword>
<dbReference type="InterPro" id="IPR000792">
    <property type="entry name" value="Tscrpt_reg_LuxR_C"/>
</dbReference>
<dbReference type="InterPro" id="IPR039420">
    <property type="entry name" value="WalR-like"/>
</dbReference>
<protein>
    <submittedName>
        <fullName evidence="8">Response regulator transcription factor</fullName>
    </submittedName>
</protein>
<comment type="caution">
    <text evidence="8">The sequence shown here is derived from an EMBL/GenBank/DDBJ whole genome shotgun (WGS) entry which is preliminary data.</text>
</comment>
<dbReference type="PANTHER" id="PTHR43214:SF41">
    <property type="entry name" value="NITRATE_NITRITE RESPONSE REGULATOR PROTEIN NARP"/>
    <property type="match status" value="1"/>
</dbReference>
<feature type="domain" description="Response regulatory" evidence="7">
    <location>
        <begin position="6"/>
        <end position="122"/>
    </location>
</feature>
<keyword evidence="4" id="KW-0804">Transcription</keyword>
<evidence type="ECO:0000313" key="10">
    <source>
        <dbReference type="Proteomes" id="UP001228581"/>
    </source>
</evidence>
<dbReference type="Gene3D" id="3.40.50.2300">
    <property type="match status" value="1"/>
</dbReference>
<evidence type="ECO:0000256" key="4">
    <source>
        <dbReference type="ARBA" id="ARBA00023163"/>
    </source>
</evidence>
<evidence type="ECO:0000259" key="7">
    <source>
        <dbReference type="PROSITE" id="PS50110"/>
    </source>
</evidence>
<evidence type="ECO:0000259" key="6">
    <source>
        <dbReference type="PROSITE" id="PS50043"/>
    </source>
</evidence>
<dbReference type="PROSITE" id="PS50043">
    <property type="entry name" value="HTH_LUXR_2"/>
    <property type="match status" value="1"/>
</dbReference>
<dbReference type="EMBL" id="JASJOS010000008">
    <property type="protein sequence ID" value="MDJ1482553.1"/>
    <property type="molecule type" value="Genomic_DNA"/>
</dbReference>
<dbReference type="PROSITE" id="PS50110">
    <property type="entry name" value="RESPONSE_REGULATORY"/>
    <property type="match status" value="1"/>
</dbReference>
<dbReference type="SMART" id="SM00421">
    <property type="entry name" value="HTH_LUXR"/>
    <property type="match status" value="1"/>
</dbReference>
<dbReference type="Proteomes" id="UP001241110">
    <property type="component" value="Unassembled WGS sequence"/>
</dbReference>
<dbReference type="PROSITE" id="PS00622">
    <property type="entry name" value="HTH_LUXR_1"/>
    <property type="match status" value="1"/>
</dbReference>
<dbReference type="Proteomes" id="UP001228581">
    <property type="component" value="Unassembled WGS sequence"/>
</dbReference>
<dbReference type="Pfam" id="PF00072">
    <property type="entry name" value="Response_reg"/>
    <property type="match status" value="1"/>
</dbReference>
<dbReference type="SUPFAM" id="SSF46894">
    <property type="entry name" value="C-terminal effector domain of the bipartite response regulators"/>
    <property type="match status" value="1"/>
</dbReference>
<keyword evidence="1 5" id="KW-0597">Phosphoprotein</keyword>
<dbReference type="PANTHER" id="PTHR43214">
    <property type="entry name" value="TWO-COMPONENT RESPONSE REGULATOR"/>
    <property type="match status" value="1"/>
</dbReference>
<dbReference type="Pfam" id="PF00196">
    <property type="entry name" value="GerE"/>
    <property type="match status" value="1"/>
</dbReference>
<sequence length="212" mass="23707">MHKPITVVLADDHSIVRQGIRLILEKDSTIQILGEASDGVQALSLIKEFTPNVLVSDIAMPTLNGIELVQQINRLSIQTKVLFLSMQDKEEYIIEAMQQGVLGFLPKSTVGEELVTAIHQIAQGKEYFSESVYNTAFKAIRSLHQRVEIRLTPREKEVLQLLALGLSTKLIADRLVVSEYTISNHRANLLRKLAAQNVAELIRKASELNLLD</sequence>
<gene>
    <name evidence="8" type="ORF">QNI16_18765</name>
    <name evidence="9" type="ORF">QNI19_09415</name>
</gene>
<dbReference type="AlphaFoldDB" id="A0AAE3U9S0"/>
<evidence type="ECO:0000256" key="3">
    <source>
        <dbReference type="ARBA" id="ARBA00023125"/>
    </source>
</evidence>
<dbReference type="GO" id="GO:0000160">
    <property type="term" value="P:phosphorelay signal transduction system"/>
    <property type="evidence" value="ECO:0007669"/>
    <property type="project" value="InterPro"/>
</dbReference>
<dbReference type="PRINTS" id="PR00038">
    <property type="entry name" value="HTHLUXR"/>
</dbReference>
<evidence type="ECO:0000313" key="9">
    <source>
        <dbReference type="EMBL" id="MDJ1493147.1"/>
    </source>
</evidence>
<dbReference type="InterPro" id="IPR011006">
    <property type="entry name" value="CheY-like_superfamily"/>
</dbReference>
<dbReference type="GO" id="GO:0003677">
    <property type="term" value="F:DNA binding"/>
    <property type="evidence" value="ECO:0007669"/>
    <property type="project" value="UniProtKB-KW"/>
</dbReference>
<dbReference type="SMART" id="SM00448">
    <property type="entry name" value="REC"/>
    <property type="match status" value="1"/>
</dbReference>
<feature type="modified residue" description="4-aspartylphosphate" evidence="5">
    <location>
        <position position="57"/>
    </location>
</feature>
<dbReference type="GO" id="GO:0006355">
    <property type="term" value="P:regulation of DNA-templated transcription"/>
    <property type="evidence" value="ECO:0007669"/>
    <property type="project" value="InterPro"/>
</dbReference>
<dbReference type="RefSeq" id="WP_313981806.1">
    <property type="nucleotide sequence ID" value="NZ_JASJOS010000008.1"/>
</dbReference>
<dbReference type="EMBL" id="JASJOT010000004">
    <property type="protein sequence ID" value="MDJ1493147.1"/>
    <property type="molecule type" value="Genomic_DNA"/>
</dbReference>
<name>A0AAE3U9S0_9BACT</name>
<dbReference type="CDD" id="cd06170">
    <property type="entry name" value="LuxR_C_like"/>
    <property type="match status" value="1"/>
</dbReference>
<dbReference type="InterPro" id="IPR001789">
    <property type="entry name" value="Sig_transdc_resp-reg_receiver"/>
</dbReference>
<dbReference type="InterPro" id="IPR058245">
    <property type="entry name" value="NreC/VraR/RcsB-like_REC"/>
</dbReference>
<dbReference type="InterPro" id="IPR016032">
    <property type="entry name" value="Sig_transdc_resp-reg_C-effctor"/>
</dbReference>
<evidence type="ECO:0000313" key="8">
    <source>
        <dbReference type="EMBL" id="MDJ1482553.1"/>
    </source>
</evidence>
<dbReference type="SUPFAM" id="SSF52172">
    <property type="entry name" value="CheY-like"/>
    <property type="match status" value="1"/>
</dbReference>
<keyword evidence="2" id="KW-0805">Transcription regulation</keyword>
<feature type="domain" description="HTH luxR-type" evidence="6">
    <location>
        <begin position="144"/>
        <end position="209"/>
    </location>
</feature>
<evidence type="ECO:0000256" key="5">
    <source>
        <dbReference type="PROSITE-ProRule" id="PRU00169"/>
    </source>
</evidence>
<evidence type="ECO:0000256" key="2">
    <source>
        <dbReference type="ARBA" id="ARBA00023015"/>
    </source>
</evidence>
<reference evidence="8 10" key="1">
    <citation type="submission" date="2023-05" db="EMBL/GenBank/DDBJ databases">
        <authorList>
            <person name="Zhang X."/>
        </authorList>
    </citation>
    <scope>NUCLEOTIDE SEQUENCE</scope>
    <source>
        <strain evidence="9 10">DM2B3-1</strain>
        <strain evidence="8">YF14B1</strain>
    </source>
</reference>
<dbReference type="CDD" id="cd17535">
    <property type="entry name" value="REC_NarL-like"/>
    <property type="match status" value="1"/>
</dbReference>
<accession>A0AAE3U9S0</accession>
<keyword evidence="3" id="KW-0238">DNA-binding</keyword>
<evidence type="ECO:0000256" key="1">
    <source>
        <dbReference type="ARBA" id="ARBA00022553"/>
    </source>
</evidence>
<proteinExistence type="predicted"/>